<proteinExistence type="predicted"/>
<dbReference type="EMBL" id="JAAIII010000003">
    <property type="protein sequence ID" value="NMM93917.1"/>
    <property type="molecule type" value="Genomic_DNA"/>
</dbReference>
<comment type="caution">
    <text evidence="1">The sequence shown here is derived from an EMBL/GenBank/DDBJ whole genome shotgun (WGS) entry which is preliminary data.</text>
</comment>
<keyword evidence="2" id="KW-1185">Reference proteome</keyword>
<protein>
    <submittedName>
        <fullName evidence="1">Uncharacterized protein</fullName>
    </submittedName>
</protein>
<sequence length="240" mass="27748">MSKQNRQETTTMLSELLEKRLSSRGLFWSREVSFDKGTPQERRIDFMSFKPFTPNYAIEPTSVECGTFSCYEVKSCMADFTSGHGLTFYGDANYLVTTRELAQQLQQQSLIPREINEVLVPHSTGKYLVKMYGSPSFGAQSYRRRPASELLWAMVHANSIYSLTYLEKDLRPSERERELYEQWISRKPTEEEIKAAAQIYAQTKRYGEWVGMKTSRKDECLTMAEAMLNAARNATEKEYA</sequence>
<gene>
    <name evidence="1" type="ORF">G1C95_1104</name>
</gene>
<dbReference type="RefSeq" id="WP_169171968.1">
    <property type="nucleotide sequence ID" value="NZ_JAAIII010000003.1"/>
</dbReference>
<evidence type="ECO:0000313" key="2">
    <source>
        <dbReference type="Proteomes" id="UP000532194"/>
    </source>
</evidence>
<dbReference type="Proteomes" id="UP000532194">
    <property type="component" value="Unassembled WGS sequence"/>
</dbReference>
<dbReference type="AlphaFoldDB" id="A0A7Y0HTA4"/>
<reference evidence="1 2" key="1">
    <citation type="submission" date="2020-02" db="EMBL/GenBank/DDBJ databases">
        <title>Characterization of phylogenetic diversity of novel bifidobacterial species isolated in Czech ZOOs.</title>
        <authorList>
            <person name="Lugli G.A."/>
            <person name="Vera N.B."/>
            <person name="Ventura M."/>
        </authorList>
    </citation>
    <scope>NUCLEOTIDE SEQUENCE [LARGE SCALE GENOMIC DNA]</scope>
    <source>
        <strain evidence="1 2">DSM 109957</strain>
    </source>
</reference>
<organism evidence="1 2">
    <name type="scientific">Bifidobacterium oedipodis</name>
    <dbReference type="NCBI Taxonomy" id="2675322"/>
    <lineage>
        <taxon>Bacteria</taxon>
        <taxon>Bacillati</taxon>
        <taxon>Actinomycetota</taxon>
        <taxon>Actinomycetes</taxon>
        <taxon>Bifidobacteriales</taxon>
        <taxon>Bifidobacteriaceae</taxon>
        <taxon>Bifidobacterium</taxon>
    </lineage>
</organism>
<accession>A0A7Y0HTA4</accession>
<evidence type="ECO:0000313" key="1">
    <source>
        <dbReference type="EMBL" id="NMM93917.1"/>
    </source>
</evidence>
<name>A0A7Y0HTA4_9BIFI</name>